<comment type="similarity">
    <text evidence="1 2">Belongs to the BioY family.</text>
</comment>
<keyword evidence="2 3" id="KW-0472">Membrane</keyword>
<comment type="subcellular location">
    <subcellularLocation>
        <location evidence="2">Cell membrane</location>
        <topology evidence="2">Multi-pass membrane protein</topology>
    </subcellularLocation>
</comment>
<feature type="transmembrane region" description="Helical" evidence="3">
    <location>
        <begin position="31"/>
        <end position="48"/>
    </location>
</feature>
<feature type="transmembrane region" description="Helical" evidence="3">
    <location>
        <begin position="147"/>
        <end position="168"/>
    </location>
</feature>
<keyword evidence="2" id="KW-1003">Cell membrane</keyword>
<dbReference type="OrthoDB" id="9803495at2"/>
<dbReference type="InterPro" id="IPR003784">
    <property type="entry name" value="BioY"/>
</dbReference>
<evidence type="ECO:0000256" key="3">
    <source>
        <dbReference type="SAM" id="Phobius"/>
    </source>
</evidence>
<dbReference type="GO" id="GO:0005886">
    <property type="term" value="C:plasma membrane"/>
    <property type="evidence" value="ECO:0007669"/>
    <property type="project" value="UniProtKB-SubCell"/>
</dbReference>
<evidence type="ECO:0000256" key="1">
    <source>
        <dbReference type="ARBA" id="ARBA00010692"/>
    </source>
</evidence>
<keyword evidence="3" id="KW-0812">Transmembrane</keyword>
<dbReference type="AlphaFoldDB" id="A0A1C0Y5B1"/>
<dbReference type="PANTHER" id="PTHR34295">
    <property type="entry name" value="BIOTIN TRANSPORTER BIOY"/>
    <property type="match status" value="1"/>
</dbReference>
<dbReference type="Gene3D" id="1.10.1760.20">
    <property type="match status" value="1"/>
</dbReference>
<feature type="transmembrane region" description="Helical" evidence="3">
    <location>
        <begin position="55"/>
        <end position="73"/>
    </location>
</feature>
<dbReference type="STRING" id="33978.A6M13_07930"/>
<gene>
    <name evidence="4" type="ORF">A6M13_07930</name>
</gene>
<keyword evidence="2" id="KW-0813">Transport</keyword>
<comment type="caution">
    <text evidence="4">The sequence shown here is derived from an EMBL/GenBank/DDBJ whole genome shotgun (WGS) entry which is preliminary data.</text>
</comment>
<reference evidence="4 5" key="1">
    <citation type="submission" date="2016-07" db="EMBL/GenBank/DDBJ databases">
        <title>Caryophanon tenue genome sequencing.</title>
        <authorList>
            <person name="Verma A."/>
            <person name="Pal Y."/>
            <person name="Krishnamurthi S."/>
        </authorList>
    </citation>
    <scope>NUCLEOTIDE SEQUENCE [LARGE SCALE GENOMIC DNA]</scope>
    <source>
        <strain evidence="4 5">DSM 14152</strain>
    </source>
</reference>
<feature type="transmembrane region" description="Helical" evidence="3">
    <location>
        <begin position="113"/>
        <end position="135"/>
    </location>
</feature>
<name>A0A1C0Y5B1_9BACL</name>
<dbReference type="Pfam" id="PF02632">
    <property type="entry name" value="BioY"/>
    <property type="match status" value="1"/>
</dbReference>
<dbReference type="PANTHER" id="PTHR34295:SF1">
    <property type="entry name" value="BIOTIN TRANSPORTER BIOY"/>
    <property type="match status" value="1"/>
</dbReference>
<evidence type="ECO:0000313" key="4">
    <source>
        <dbReference type="EMBL" id="OCS82350.1"/>
    </source>
</evidence>
<protein>
    <recommendedName>
        <fullName evidence="2">Biotin transporter</fullName>
    </recommendedName>
</protein>
<dbReference type="EMBL" id="MASJ01000042">
    <property type="protein sequence ID" value="OCS82350.1"/>
    <property type="molecule type" value="Genomic_DNA"/>
</dbReference>
<keyword evidence="3" id="KW-1133">Transmembrane helix</keyword>
<feature type="transmembrane region" description="Helical" evidence="3">
    <location>
        <begin position="7"/>
        <end position="25"/>
    </location>
</feature>
<sequence>MKTNVRPLIYVSFCAAIIAVLAQIIIPLPLVPITGQTLAIGLVVTILGKKMGTQAVGLYILLGAIGLPVFTAFSGGLGIIFGPTGGYIIGFLPTALVMGVYFERFGYTFTHAVVANVIGMFVTLAFGAVWLKVIADLSWQAALLSGVVPFLVTGVLKAVMAASIGLVVKRRLQQANVLQAA</sequence>
<dbReference type="RefSeq" id="WP_066548832.1">
    <property type="nucleotide sequence ID" value="NZ_MASJ01000042.1"/>
</dbReference>
<evidence type="ECO:0000256" key="2">
    <source>
        <dbReference type="PIRNR" id="PIRNR016661"/>
    </source>
</evidence>
<dbReference type="Proteomes" id="UP000093199">
    <property type="component" value="Unassembled WGS sequence"/>
</dbReference>
<dbReference type="PIRSF" id="PIRSF016661">
    <property type="entry name" value="BioY"/>
    <property type="match status" value="1"/>
</dbReference>
<feature type="transmembrane region" description="Helical" evidence="3">
    <location>
        <begin position="79"/>
        <end position="101"/>
    </location>
</feature>
<organism evidence="4 5">
    <name type="scientific">Caryophanon tenue</name>
    <dbReference type="NCBI Taxonomy" id="33978"/>
    <lineage>
        <taxon>Bacteria</taxon>
        <taxon>Bacillati</taxon>
        <taxon>Bacillota</taxon>
        <taxon>Bacilli</taxon>
        <taxon>Bacillales</taxon>
        <taxon>Caryophanaceae</taxon>
        <taxon>Caryophanon</taxon>
    </lineage>
</organism>
<accession>A0A1C0Y5B1</accession>
<dbReference type="GO" id="GO:0015225">
    <property type="term" value="F:biotin transmembrane transporter activity"/>
    <property type="evidence" value="ECO:0007669"/>
    <property type="project" value="UniProtKB-UniRule"/>
</dbReference>
<proteinExistence type="inferred from homology"/>
<evidence type="ECO:0000313" key="5">
    <source>
        <dbReference type="Proteomes" id="UP000093199"/>
    </source>
</evidence>
<keyword evidence="5" id="KW-1185">Reference proteome</keyword>